<evidence type="ECO:0000256" key="1">
    <source>
        <dbReference type="ARBA" id="ARBA00022605"/>
    </source>
</evidence>
<dbReference type="OrthoDB" id="4288659at2759"/>
<reference evidence="5" key="1">
    <citation type="submission" date="2022-11" db="EMBL/GenBank/DDBJ databases">
        <authorList>
            <person name="Petersen C."/>
        </authorList>
    </citation>
    <scope>NUCLEOTIDE SEQUENCE</scope>
    <source>
        <strain evidence="5">IBT 34128</strain>
    </source>
</reference>
<proteinExistence type="predicted"/>
<dbReference type="PANTHER" id="PTHR45937:SF1">
    <property type="entry name" value="ASPARAGINE SYNTHETASE DOMAIN-CONTAINING PROTEIN 1"/>
    <property type="match status" value="1"/>
</dbReference>
<evidence type="ECO:0000313" key="5">
    <source>
        <dbReference type="EMBL" id="KAJ5086599.1"/>
    </source>
</evidence>
<dbReference type="EMBL" id="JAPMSZ010000010">
    <property type="protein sequence ID" value="KAJ5086599.1"/>
    <property type="molecule type" value="Genomic_DNA"/>
</dbReference>
<evidence type="ECO:0000256" key="3">
    <source>
        <dbReference type="ARBA" id="ARBA00022962"/>
    </source>
</evidence>
<dbReference type="GeneID" id="81397600"/>
<name>A0A9W9ERJ8_9EURO</name>
<dbReference type="AlphaFoldDB" id="A0A9W9ERJ8"/>
<dbReference type="GO" id="GO:0006529">
    <property type="term" value="P:asparagine biosynthetic process"/>
    <property type="evidence" value="ECO:0007669"/>
    <property type="project" value="UniProtKB-KW"/>
</dbReference>
<gene>
    <name evidence="5" type="ORF">NUU61_007906</name>
</gene>
<dbReference type="Pfam" id="PF13537">
    <property type="entry name" value="GATase_7"/>
    <property type="match status" value="1"/>
</dbReference>
<dbReference type="SUPFAM" id="SSF56235">
    <property type="entry name" value="N-terminal nucleophile aminohydrolases (Ntn hydrolases)"/>
    <property type="match status" value="1"/>
</dbReference>
<keyword evidence="1" id="KW-0028">Amino-acid biosynthesis</keyword>
<dbReference type="RefSeq" id="XP_056508724.1">
    <property type="nucleotide sequence ID" value="XM_056658431.1"/>
</dbReference>
<keyword evidence="3" id="KW-0315">Glutamine amidotransferase</keyword>
<dbReference type="PROSITE" id="PS51278">
    <property type="entry name" value="GATASE_TYPE_2"/>
    <property type="match status" value="1"/>
</dbReference>
<sequence>MCGIFFSLSTSKPTPPAQETCSLLQKRGPDSVQTHTVQKEVDALDEKSPPCSYHLTFISSVLSLRGNHVYSQPIVDHATQSVLCWNGEAWKIAGEKVQGNDTERVFDLFLQAIDCCDRKQATERLADAIASISGPFAFVFYDAVHSRLFFSRDCLGRRSLLQGVDKDGALKICSICDGSSSTHFEEVRMNGVAMIDLGRYGDSARSPGKLYEIQTLPWSSDPSPPVGHLVCVAFYRSTQEKK</sequence>
<reference evidence="5" key="2">
    <citation type="journal article" date="2023" name="IMA Fungus">
        <title>Comparative genomic study of the Penicillium genus elucidates a diverse pangenome and 15 lateral gene transfer events.</title>
        <authorList>
            <person name="Petersen C."/>
            <person name="Sorensen T."/>
            <person name="Nielsen M.R."/>
            <person name="Sondergaard T.E."/>
            <person name="Sorensen J.L."/>
            <person name="Fitzpatrick D.A."/>
            <person name="Frisvad J.C."/>
            <person name="Nielsen K.L."/>
        </authorList>
    </citation>
    <scope>NUCLEOTIDE SEQUENCE</scope>
    <source>
        <strain evidence="5">IBT 34128</strain>
    </source>
</reference>
<dbReference type="InterPro" id="IPR029055">
    <property type="entry name" value="Ntn_hydrolases_N"/>
</dbReference>
<evidence type="ECO:0000259" key="4">
    <source>
        <dbReference type="PROSITE" id="PS51278"/>
    </source>
</evidence>
<dbReference type="Proteomes" id="UP001141434">
    <property type="component" value="Unassembled WGS sequence"/>
</dbReference>
<dbReference type="InterPro" id="IPR017932">
    <property type="entry name" value="GATase_2_dom"/>
</dbReference>
<organism evidence="5 6">
    <name type="scientific">Penicillium alfredii</name>
    <dbReference type="NCBI Taxonomy" id="1506179"/>
    <lineage>
        <taxon>Eukaryota</taxon>
        <taxon>Fungi</taxon>
        <taxon>Dikarya</taxon>
        <taxon>Ascomycota</taxon>
        <taxon>Pezizomycotina</taxon>
        <taxon>Eurotiomycetes</taxon>
        <taxon>Eurotiomycetidae</taxon>
        <taxon>Eurotiales</taxon>
        <taxon>Aspergillaceae</taxon>
        <taxon>Penicillium</taxon>
    </lineage>
</organism>
<keyword evidence="6" id="KW-1185">Reference proteome</keyword>
<dbReference type="PANTHER" id="PTHR45937">
    <property type="entry name" value="ASPARAGINE SYNTHETASE DOMAIN-CONTAINING PROTEIN 1"/>
    <property type="match status" value="1"/>
</dbReference>
<dbReference type="CDD" id="cd03766">
    <property type="entry name" value="Gn_AT_II_novel"/>
    <property type="match status" value="1"/>
</dbReference>
<accession>A0A9W9ERJ8</accession>
<protein>
    <submittedName>
        <fullName evidence="5">Asparagine synthase related protein</fullName>
    </submittedName>
</protein>
<evidence type="ECO:0000313" key="6">
    <source>
        <dbReference type="Proteomes" id="UP001141434"/>
    </source>
</evidence>
<comment type="caution">
    <text evidence="5">The sequence shown here is derived from an EMBL/GenBank/DDBJ whole genome shotgun (WGS) entry which is preliminary data.</text>
</comment>
<dbReference type="InterPro" id="IPR051857">
    <property type="entry name" value="Asn_synthetase_domain"/>
</dbReference>
<keyword evidence="2" id="KW-0061">Asparagine biosynthesis</keyword>
<evidence type="ECO:0000256" key="2">
    <source>
        <dbReference type="ARBA" id="ARBA00022888"/>
    </source>
</evidence>
<dbReference type="Gene3D" id="3.60.20.10">
    <property type="entry name" value="Glutamine Phosphoribosylpyrophosphate, subunit 1, domain 1"/>
    <property type="match status" value="1"/>
</dbReference>
<feature type="domain" description="Glutamine amidotransferase type-2" evidence="4">
    <location>
        <begin position="2"/>
        <end position="242"/>
    </location>
</feature>